<dbReference type="PROSITE" id="PS01036">
    <property type="entry name" value="HSP70_3"/>
    <property type="match status" value="1"/>
</dbReference>
<dbReference type="SUPFAM" id="SSF53067">
    <property type="entry name" value="Actin-like ATPase domain"/>
    <property type="match status" value="2"/>
</dbReference>
<dbReference type="FunFam" id="2.60.34.10:FF:000002">
    <property type="entry name" value="Heat shock 70 kDa"/>
    <property type="match status" value="1"/>
</dbReference>
<dbReference type="Gene3D" id="1.20.1270.10">
    <property type="match status" value="1"/>
</dbReference>
<dbReference type="InterPro" id="IPR029048">
    <property type="entry name" value="HSP70_C_sf"/>
</dbReference>
<dbReference type="InterPro" id="IPR018181">
    <property type="entry name" value="Heat_shock_70_CS"/>
</dbReference>
<protein>
    <submittedName>
        <fullName evidence="6">Molecular chaperone DnaK</fullName>
    </submittedName>
</protein>
<dbReference type="Gene3D" id="3.90.640.10">
    <property type="entry name" value="Actin, Chain A, domain 4"/>
    <property type="match status" value="1"/>
</dbReference>
<dbReference type="Gene3D" id="3.30.420.40">
    <property type="match status" value="2"/>
</dbReference>
<dbReference type="InterPro" id="IPR043129">
    <property type="entry name" value="ATPase_NBD"/>
</dbReference>
<reference evidence="6" key="1">
    <citation type="submission" date="2018-10" db="EMBL/GenBank/DDBJ databases">
        <title>Hidden diversity of soil giant viruses.</title>
        <authorList>
            <person name="Schulz F."/>
            <person name="Alteio L."/>
            <person name="Goudeau D."/>
            <person name="Ryan E.M."/>
            <person name="Malmstrom R.R."/>
            <person name="Blanchard J."/>
            <person name="Woyke T."/>
        </authorList>
    </citation>
    <scope>NUCLEOTIDE SEQUENCE</scope>
    <source>
        <strain evidence="6">TEV1</strain>
    </source>
</reference>
<dbReference type="InterPro" id="IPR029047">
    <property type="entry name" value="HSP70_peptide-bd_sf"/>
</dbReference>
<evidence type="ECO:0000256" key="2">
    <source>
        <dbReference type="ARBA" id="ARBA00022741"/>
    </source>
</evidence>
<dbReference type="GO" id="GO:0140662">
    <property type="term" value="F:ATP-dependent protein folding chaperone"/>
    <property type="evidence" value="ECO:0007669"/>
    <property type="project" value="InterPro"/>
</dbReference>
<feature type="compositionally biased region" description="Basic and acidic residues" evidence="5">
    <location>
        <begin position="566"/>
        <end position="579"/>
    </location>
</feature>
<name>A0A3G4ZLZ2_9VIRU</name>
<dbReference type="PROSITE" id="PS00329">
    <property type="entry name" value="HSP70_2"/>
    <property type="match status" value="1"/>
</dbReference>
<evidence type="ECO:0000256" key="5">
    <source>
        <dbReference type="SAM" id="MobiDB-lite"/>
    </source>
</evidence>
<evidence type="ECO:0000256" key="4">
    <source>
        <dbReference type="RuleBase" id="RU003322"/>
    </source>
</evidence>
<keyword evidence="3 4" id="KW-0067">ATP-binding</keyword>
<dbReference type="GO" id="GO:0005524">
    <property type="term" value="F:ATP binding"/>
    <property type="evidence" value="ECO:0007669"/>
    <property type="project" value="UniProtKB-KW"/>
</dbReference>
<accession>A0A3G4ZLZ2</accession>
<organism evidence="6">
    <name type="scientific">Terrestrivirus sp</name>
    <dbReference type="NCBI Taxonomy" id="2487775"/>
    <lineage>
        <taxon>Viruses</taxon>
        <taxon>Varidnaviria</taxon>
        <taxon>Bamfordvirae</taxon>
        <taxon>Nucleocytoviricota</taxon>
        <taxon>Megaviricetes</taxon>
        <taxon>Imitervirales</taxon>
        <taxon>Mimiviridae</taxon>
        <taxon>Klosneuvirinae</taxon>
    </lineage>
</organism>
<dbReference type="InterPro" id="IPR013126">
    <property type="entry name" value="Hsp_70_fam"/>
</dbReference>
<dbReference type="NCBIfam" id="NF001413">
    <property type="entry name" value="PRK00290.1"/>
    <property type="match status" value="1"/>
</dbReference>
<evidence type="ECO:0000256" key="3">
    <source>
        <dbReference type="ARBA" id="ARBA00022840"/>
    </source>
</evidence>
<feature type="region of interest" description="Disordered" evidence="5">
    <location>
        <begin position="552"/>
        <end position="579"/>
    </location>
</feature>
<proteinExistence type="inferred from homology"/>
<dbReference type="FunFam" id="3.30.30.30:FF:000001">
    <property type="entry name" value="heat shock 70 kDa protein-like"/>
    <property type="match status" value="1"/>
</dbReference>
<comment type="similarity">
    <text evidence="1 4">Belongs to the heat shock protein 70 family.</text>
</comment>
<dbReference type="EMBL" id="MK071981">
    <property type="protein sequence ID" value="AYV75867.1"/>
    <property type="molecule type" value="Genomic_DNA"/>
</dbReference>
<dbReference type="SUPFAM" id="SSF100920">
    <property type="entry name" value="Heat shock protein 70kD (HSP70), peptide-binding domain"/>
    <property type="match status" value="1"/>
</dbReference>
<dbReference type="PRINTS" id="PR00301">
    <property type="entry name" value="HEATSHOCK70"/>
</dbReference>
<dbReference type="FunFam" id="3.30.420.40:FF:000026">
    <property type="entry name" value="Heat shock protein 70"/>
    <property type="match status" value="1"/>
</dbReference>
<dbReference type="FunFam" id="3.90.640.10:FF:000010">
    <property type="entry name" value="heat shock 70 kDa protein 14"/>
    <property type="match status" value="1"/>
</dbReference>
<dbReference type="Gene3D" id="3.30.30.30">
    <property type="match status" value="1"/>
</dbReference>
<dbReference type="Pfam" id="PF00012">
    <property type="entry name" value="HSP70"/>
    <property type="match status" value="1"/>
</dbReference>
<feature type="compositionally biased region" description="Polar residues" evidence="5">
    <location>
        <begin position="552"/>
        <end position="565"/>
    </location>
</feature>
<evidence type="ECO:0000313" key="6">
    <source>
        <dbReference type="EMBL" id="AYV75867.1"/>
    </source>
</evidence>
<dbReference type="PANTHER" id="PTHR19375">
    <property type="entry name" value="HEAT SHOCK PROTEIN 70KDA"/>
    <property type="match status" value="1"/>
</dbReference>
<dbReference type="Gene3D" id="2.60.34.10">
    <property type="entry name" value="Substrate Binding Domain Of DNAk, Chain A, domain 1"/>
    <property type="match status" value="1"/>
</dbReference>
<evidence type="ECO:0000256" key="1">
    <source>
        <dbReference type="ARBA" id="ARBA00007381"/>
    </source>
</evidence>
<sequence>MSTKGIKNAVGIDLGTCYSAVGIYRNGTVEIIANDQGNRTTPSYVAFNENERLIGDAAKYQSTSNFRNTVFDAKRLIGKRFSENSVQSDIKHFPFKVTQGPSDKPLIEVEYMNETKQFSPEEISSMVLLKMKQIAESYLGDTVTHAVVTVPAYFNDSQRQATIDAGTIAGLKVLRIINEPTAAAVAYGLDKMGDDERNILIYDFGGGTLDVSILTVCGGMFEVKSTSGNTHLGGEDIDNKLVSYCLGEFCKKSKLNKEQTEELLQNAKAKRRLRTECEKAKKTLSSSATVTVNLDSFYDGIDMNLNVTRAKLEELCSDLFASCMAPLDEALKGAKMGKSDINDVVLVGGSTRIPKIRDLLKNYFHGKEPRSDVNPDEAVAYGAAVQAFILSGGVDNKTEGLVLVDVVPLSLGVETAGGVFTPLITRNSTKPCKKEETFSTYSDNQPGVTIHVYEGERARAKDNNLLGTFELSGIPLMPRGVPRIKITYDVDVNGILNVTAVEESSGKKQAITIQNEKGRMSKEEIQKRLDEAEKYAEEDKKLRDKVEARNSFEQTLASSKQQAENTELKQKLSESQQKELAEINKEGTQWIEENGDTATTEEFKAKEKEFQQRMMPIFASVYKDSMPQADMGQHNDPSVDEVD</sequence>
<dbReference type="SUPFAM" id="SSF100934">
    <property type="entry name" value="Heat shock protein 70kD (HSP70), C-terminal subdomain"/>
    <property type="match status" value="1"/>
</dbReference>
<keyword evidence="2 4" id="KW-0547">Nucleotide-binding</keyword>
<gene>
    <name evidence="6" type="ORF">Terrestrivirus3_136</name>
</gene>